<dbReference type="RefSeq" id="WP_237868071.1">
    <property type="nucleotide sequence ID" value="NZ_JAKLTR010000001.1"/>
</dbReference>
<keyword evidence="1 2" id="KW-0597">Phosphoprotein</keyword>
<organism evidence="4 5">
    <name type="scientific">Terrimonas ginsenosidimutans</name>
    <dbReference type="NCBI Taxonomy" id="2908004"/>
    <lineage>
        <taxon>Bacteria</taxon>
        <taxon>Pseudomonadati</taxon>
        <taxon>Bacteroidota</taxon>
        <taxon>Chitinophagia</taxon>
        <taxon>Chitinophagales</taxon>
        <taxon>Chitinophagaceae</taxon>
        <taxon>Terrimonas</taxon>
    </lineage>
</organism>
<dbReference type="PROSITE" id="PS50110">
    <property type="entry name" value="RESPONSE_REGULATORY"/>
    <property type="match status" value="1"/>
</dbReference>
<evidence type="ECO:0000313" key="5">
    <source>
        <dbReference type="Proteomes" id="UP001165367"/>
    </source>
</evidence>
<evidence type="ECO:0000313" key="4">
    <source>
        <dbReference type="EMBL" id="MCG2612843.1"/>
    </source>
</evidence>
<dbReference type="PANTHER" id="PTHR44591">
    <property type="entry name" value="STRESS RESPONSE REGULATOR PROTEIN 1"/>
    <property type="match status" value="1"/>
</dbReference>
<accession>A0ABS9KKK3</accession>
<dbReference type="EMBL" id="JAKLTR010000001">
    <property type="protein sequence ID" value="MCG2612843.1"/>
    <property type="molecule type" value="Genomic_DNA"/>
</dbReference>
<dbReference type="SUPFAM" id="SSF52172">
    <property type="entry name" value="CheY-like"/>
    <property type="match status" value="1"/>
</dbReference>
<dbReference type="InterPro" id="IPR050595">
    <property type="entry name" value="Bact_response_regulator"/>
</dbReference>
<evidence type="ECO:0000256" key="2">
    <source>
        <dbReference type="PROSITE-ProRule" id="PRU00169"/>
    </source>
</evidence>
<dbReference type="Gene3D" id="3.40.50.2300">
    <property type="match status" value="1"/>
</dbReference>
<reference evidence="4" key="1">
    <citation type="submission" date="2022-01" db="EMBL/GenBank/DDBJ databases">
        <authorList>
            <person name="Jo J.-H."/>
            <person name="Im W.-T."/>
        </authorList>
    </citation>
    <scope>NUCLEOTIDE SEQUENCE</scope>
    <source>
        <strain evidence="4">NA20</strain>
    </source>
</reference>
<dbReference type="Pfam" id="PF00072">
    <property type="entry name" value="Response_reg"/>
    <property type="match status" value="1"/>
</dbReference>
<sequence length="123" mass="13736">MQSRPTITKTILVVDDDEGILDATSAILEYEGYLVHSTLDGASVLQLEGPLPDLLLLDIWMSGTDGTDVCRQLKSNADTRHLPVIMISASRDIEQYARDAGADDFLAKPYEMKELLEKVKRWL</sequence>
<comment type="caution">
    <text evidence="4">The sequence shown here is derived from an EMBL/GenBank/DDBJ whole genome shotgun (WGS) entry which is preliminary data.</text>
</comment>
<proteinExistence type="predicted"/>
<feature type="domain" description="Response regulatory" evidence="3">
    <location>
        <begin position="10"/>
        <end position="123"/>
    </location>
</feature>
<name>A0ABS9KKK3_9BACT</name>
<gene>
    <name evidence="4" type="ORF">LZZ85_01080</name>
</gene>
<dbReference type="InterPro" id="IPR001789">
    <property type="entry name" value="Sig_transdc_resp-reg_receiver"/>
</dbReference>
<protein>
    <submittedName>
        <fullName evidence="4">Response regulator</fullName>
    </submittedName>
</protein>
<dbReference type="Proteomes" id="UP001165367">
    <property type="component" value="Unassembled WGS sequence"/>
</dbReference>
<evidence type="ECO:0000256" key="1">
    <source>
        <dbReference type="ARBA" id="ARBA00022553"/>
    </source>
</evidence>
<feature type="modified residue" description="4-aspartylphosphate" evidence="2">
    <location>
        <position position="58"/>
    </location>
</feature>
<dbReference type="PANTHER" id="PTHR44591:SF3">
    <property type="entry name" value="RESPONSE REGULATORY DOMAIN-CONTAINING PROTEIN"/>
    <property type="match status" value="1"/>
</dbReference>
<dbReference type="InterPro" id="IPR011006">
    <property type="entry name" value="CheY-like_superfamily"/>
</dbReference>
<dbReference type="SMART" id="SM00448">
    <property type="entry name" value="REC"/>
    <property type="match status" value="1"/>
</dbReference>
<evidence type="ECO:0000259" key="3">
    <source>
        <dbReference type="PROSITE" id="PS50110"/>
    </source>
</evidence>
<keyword evidence="5" id="KW-1185">Reference proteome</keyword>